<feature type="region of interest" description="Disordered" evidence="1">
    <location>
        <begin position="69"/>
        <end position="102"/>
    </location>
</feature>
<dbReference type="GO" id="GO:0008168">
    <property type="term" value="F:methyltransferase activity"/>
    <property type="evidence" value="ECO:0007669"/>
    <property type="project" value="InterPro"/>
</dbReference>
<dbReference type="EMBL" id="KN847475">
    <property type="protein sequence ID" value="KIX09492.1"/>
    <property type="molecule type" value="Genomic_DNA"/>
</dbReference>
<dbReference type="Proteomes" id="UP000053617">
    <property type="component" value="Unassembled WGS sequence"/>
</dbReference>
<dbReference type="AlphaFoldDB" id="A0A0D2G4B8"/>
<gene>
    <name evidence="2" type="ORF">Z518_00572</name>
</gene>
<dbReference type="CDD" id="cd02440">
    <property type="entry name" value="AdoMet_MTases"/>
    <property type="match status" value="1"/>
</dbReference>
<dbReference type="PANTHER" id="PTHR18895:SF74">
    <property type="entry name" value="MTRF1L RELEASE FACTOR GLUTAMINE METHYLTRANSFERASE"/>
    <property type="match status" value="1"/>
</dbReference>
<dbReference type="GO" id="GO:0032259">
    <property type="term" value="P:methylation"/>
    <property type="evidence" value="ECO:0007669"/>
    <property type="project" value="InterPro"/>
</dbReference>
<evidence type="ECO:0000313" key="3">
    <source>
        <dbReference type="Proteomes" id="UP000053617"/>
    </source>
</evidence>
<dbReference type="SUPFAM" id="SSF53335">
    <property type="entry name" value="S-adenosyl-L-methionine-dependent methyltransferases"/>
    <property type="match status" value="1"/>
</dbReference>
<dbReference type="InterPro" id="IPR029063">
    <property type="entry name" value="SAM-dependent_MTases_sf"/>
</dbReference>
<protein>
    <submittedName>
        <fullName evidence="2">Rhinocladiella mackenziei CBS 650.93 unplaced genomic scaffold supercont1.1, whole genome shotgun sequence</fullName>
    </submittedName>
</protein>
<accession>A0A0D2G4B8</accession>
<dbReference type="GO" id="GO:0005739">
    <property type="term" value="C:mitochondrion"/>
    <property type="evidence" value="ECO:0007669"/>
    <property type="project" value="TreeGrafter"/>
</dbReference>
<dbReference type="InterPro" id="IPR002052">
    <property type="entry name" value="DNA_methylase_N6_adenine_CS"/>
</dbReference>
<name>A0A0D2G4B8_9EURO</name>
<dbReference type="GO" id="GO:0003676">
    <property type="term" value="F:nucleic acid binding"/>
    <property type="evidence" value="ECO:0007669"/>
    <property type="project" value="InterPro"/>
</dbReference>
<dbReference type="Gene3D" id="3.40.50.150">
    <property type="entry name" value="Vaccinia Virus protein VP39"/>
    <property type="match status" value="1"/>
</dbReference>
<dbReference type="GeneID" id="25288643"/>
<reference evidence="2 3" key="1">
    <citation type="submission" date="2015-01" db="EMBL/GenBank/DDBJ databases">
        <title>The Genome Sequence of Rhinocladiella mackenzie CBS 650.93.</title>
        <authorList>
            <consortium name="The Broad Institute Genomics Platform"/>
            <person name="Cuomo C."/>
            <person name="de Hoog S."/>
            <person name="Gorbushina A."/>
            <person name="Stielow B."/>
            <person name="Teixiera M."/>
            <person name="Abouelleil A."/>
            <person name="Chapman S.B."/>
            <person name="Priest M."/>
            <person name="Young S.K."/>
            <person name="Wortman J."/>
            <person name="Nusbaum C."/>
            <person name="Birren B."/>
        </authorList>
    </citation>
    <scope>NUCLEOTIDE SEQUENCE [LARGE SCALE GENOMIC DNA]</scope>
    <source>
        <strain evidence="2 3">CBS 650.93</strain>
    </source>
</reference>
<dbReference type="RefSeq" id="XP_013276628.1">
    <property type="nucleotide sequence ID" value="XM_013421174.1"/>
</dbReference>
<dbReference type="HOGENOM" id="CLU_018398_0_3_1"/>
<evidence type="ECO:0000313" key="2">
    <source>
        <dbReference type="EMBL" id="KIX09492.1"/>
    </source>
</evidence>
<dbReference type="InterPro" id="IPR050320">
    <property type="entry name" value="N5-glutamine_MTase"/>
</dbReference>
<dbReference type="PANTHER" id="PTHR18895">
    <property type="entry name" value="HEMK METHYLTRANSFERASE"/>
    <property type="match status" value="1"/>
</dbReference>
<dbReference type="STRING" id="1442369.A0A0D2G4B8"/>
<dbReference type="OrthoDB" id="269872at2759"/>
<dbReference type="VEuPathDB" id="FungiDB:Z518_00572"/>
<dbReference type="PROSITE" id="PS00092">
    <property type="entry name" value="N6_MTASE"/>
    <property type="match status" value="1"/>
</dbReference>
<evidence type="ECO:0000256" key="1">
    <source>
        <dbReference type="SAM" id="MobiDB-lite"/>
    </source>
</evidence>
<proteinExistence type="predicted"/>
<keyword evidence="3" id="KW-1185">Reference proteome</keyword>
<organism evidence="2 3">
    <name type="scientific">Rhinocladiella mackenziei CBS 650.93</name>
    <dbReference type="NCBI Taxonomy" id="1442369"/>
    <lineage>
        <taxon>Eukaryota</taxon>
        <taxon>Fungi</taxon>
        <taxon>Dikarya</taxon>
        <taxon>Ascomycota</taxon>
        <taxon>Pezizomycotina</taxon>
        <taxon>Eurotiomycetes</taxon>
        <taxon>Chaetothyriomycetidae</taxon>
        <taxon>Chaetothyriales</taxon>
        <taxon>Herpotrichiellaceae</taxon>
        <taxon>Rhinocladiella</taxon>
    </lineage>
</organism>
<sequence length="516" mass="57602">MPRLSPALIRQAACQNTLLPLLLRVCRDLPSARNELRWLREHARDSGTVASMRDTSHGPRVHRVKANMLPPRREHSPKNPRIVKSSSTKPEQTGGIGERTPKFHLKGLNTCHTLQVNKATGRIVYKGNDVQYRRVLAANVDKRSRGVPLQYILGHQPFGNLDILCHKGVLIPRPETETYTELVAKLLISAFSPHDGGIEHKSKERKKLKILDLCTGSGCIALLLHSILKPPESQSDPSSLSLSDVDLEILGVDASRDCILLAQDNLKHNISKRLLHSDAAQEISFRYGDVLELAKTTSQFGENWDKIRETFNSSFPGRADFDPTKSWDVVISNPPYVSPKDYAPGGKTESSVRKYEPKSALVPRISNVPSTKAASNRVADLFYWPLMKLAHGVGAKLLVMEVGDSDQANRVHRLVCKNFGPSPVGLRHSTTVFECWTDDGSVRILPEQPSIFHPSTQRDEQSSDRVVAVWIGTLADWRRNQSGFTESSTFENLLTPVNDGISSRRHRARQRTDRAN</sequence>